<organism evidence="1 2">
    <name type="scientific">Vespula vulgaris</name>
    <name type="common">Yellow jacket</name>
    <name type="synonym">Wasp</name>
    <dbReference type="NCBI Taxonomy" id="7454"/>
    <lineage>
        <taxon>Eukaryota</taxon>
        <taxon>Metazoa</taxon>
        <taxon>Ecdysozoa</taxon>
        <taxon>Arthropoda</taxon>
        <taxon>Hexapoda</taxon>
        <taxon>Insecta</taxon>
        <taxon>Pterygota</taxon>
        <taxon>Neoptera</taxon>
        <taxon>Endopterygota</taxon>
        <taxon>Hymenoptera</taxon>
        <taxon>Apocrita</taxon>
        <taxon>Aculeata</taxon>
        <taxon>Vespoidea</taxon>
        <taxon>Vespidae</taxon>
        <taxon>Vespinae</taxon>
        <taxon>Vespula</taxon>
    </lineage>
</organism>
<comment type="caution">
    <text evidence="1">The sequence shown here is derived from an EMBL/GenBank/DDBJ whole genome shotgun (WGS) entry which is preliminary data.</text>
</comment>
<dbReference type="EMBL" id="JACSEA010000022">
    <property type="protein sequence ID" value="KAF7380296.1"/>
    <property type="molecule type" value="Genomic_DNA"/>
</dbReference>
<sequence>MARKLYILGSNLLQFLSEPSFKIMRVFGAKNLSQKYFCLIREYVLVTPLCPPIELNDYHPEKLKRNLDFTLTQSTSPTGSLNIAMVFNRRSTVPWDLECLLFVLKPTSGRDYCLDVLTGFLDSASSFTLCVPAL</sequence>
<reference evidence="1" key="1">
    <citation type="journal article" date="2020" name="G3 (Bethesda)">
        <title>High-Quality Assemblies for Three Invasive Social Wasps from the &lt;i&gt;Vespula&lt;/i&gt; Genus.</title>
        <authorList>
            <person name="Harrop T.W.R."/>
            <person name="Guhlin J."/>
            <person name="McLaughlin G.M."/>
            <person name="Permina E."/>
            <person name="Stockwell P."/>
            <person name="Gilligan J."/>
            <person name="Le Lec M.F."/>
            <person name="Gruber M.A.M."/>
            <person name="Quinn O."/>
            <person name="Lovegrove M."/>
            <person name="Duncan E.J."/>
            <person name="Remnant E.J."/>
            <person name="Van Eeckhoven J."/>
            <person name="Graham B."/>
            <person name="Knapp R.A."/>
            <person name="Langford K.W."/>
            <person name="Kronenberg Z."/>
            <person name="Press M.O."/>
            <person name="Eacker S.M."/>
            <person name="Wilson-Rankin E.E."/>
            <person name="Purcell J."/>
            <person name="Lester P.J."/>
            <person name="Dearden P.K."/>
        </authorList>
    </citation>
    <scope>NUCLEOTIDE SEQUENCE</scope>
    <source>
        <strain evidence="1">Marl-1</strain>
    </source>
</reference>
<protein>
    <submittedName>
        <fullName evidence="1">Uncharacterized protein</fullName>
    </submittedName>
</protein>
<accession>A0A834J774</accession>
<dbReference type="Proteomes" id="UP000614350">
    <property type="component" value="Unassembled WGS sequence"/>
</dbReference>
<proteinExistence type="predicted"/>
<dbReference type="AlphaFoldDB" id="A0A834J774"/>
<evidence type="ECO:0000313" key="2">
    <source>
        <dbReference type="Proteomes" id="UP000614350"/>
    </source>
</evidence>
<gene>
    <name evidence="1" type="ORF">HZH66_014651</name>
</gene>
<name>A0A834J774_VESVU</name>
<keyword evidence="2" id="KW-1185">Reference proteome</keyword>
<evidence type="ECO:0000313" key="1">
    <source>
        <dbReference type="EMBL" id="KAF7380296.1"/>
    </source>
</evidence>